<proteinExistence type="predicted"/>
<accession>A0ABP9HBF3</accession>
<comment type="caution">
    <text evidence="1">The sequence shown here is derived from an EMBL/GenBank/DDBJ whole genome shotgun (WGS) entry which is preliminary data.</text>
</comment>
<dbReference type="InterPro" id="IPR011990">
    <property type="entry name" value="TPR-like_helical_dom_sf"/>
</dbReference>
<dbReference type="SUPFAM" id="SSF81901">
    <property type="entry name" value="HCP-like"/>
    <property type="match status" value="2"/>
</dbReference>
<keyword evidence="2" id="KW-1185">Reference proteome</keyword>
<evidence type="ECO:0008006" key="3">
    <source>
        <dbReference type="Google" id="ProtNLM"/>
    </source>
</evidence>
<gene>
    <name evidence="1" type="ORF">GCM10023205_33870</name>
</gene>
<dbReference type="EMBL" id="BAABHS010000011">
    <property type="protein sequence ID" value="GAA4966468.1"/>
    <property type="molecule type" value="Genomic_DNA"/>
</dbReference>
<dbReference type="Proteomes" id="UP001500466">
    <property type="component" value="Unassembled WGS sequence"/>
</dbReference>
<sequence length="269" mass="28934">MGSVMGVFRRARSRRSGGWRAVIGFRHDALRGRTGPDDAEAAYQLGAQLSHAATRSEPAKRAGHAKQAKAAERCLRSAAEAGHGRACYTLALHLASRRRFADALPWMRKAAAHDIPEACEYVEFFATLAGVAPDPAVPELATPPAGLTASYLLLWGKAQRGDTEAMAQLGFGLAHTSPHAAVGRAWLEASAERGHHAALYDLAALAFGNGDDSKAGYWSLRASARGLVQADEILRAVLPRLQILAAREELDIESRRLLNEHRARHATAP</sequence>
<reference evidence="2" key="1">
    <citation type="journal article" date="2019" name="Int. J. Syst. Evol. Microbiol.">
        <title>The Global Catalogue of Microorganisms (GCM) 10K type strain sequencing project: providing services to taxonomists for standard genome sequencing and annotation.</title>
        <authorList>
            <consortium name="The Broad Institute Genomics Platform"/>
            <consortium name="The Broad Institute Genome Sequencing Center for Infectious Disease"/>
            <person name="Wu L."/>
            <person name="Ma J."/>
        </authorList>
    </citation>
    <scope>NUCLEOTIDE SEQUENCE [LARGE SCALE GENOMIC DNA]</scope>
    <source>
        <strain evidence="2">JCM 17986</strain>
    </source>
</reference>
<organism evidence="1 2">
    <name type="scientific">Yinghuangia aomiensis</name>
    <dbReference type="NCBI Taxonomy" id="676205"/>
    <lineage>
        <taxon>Bacteria</taxon>
        <taxon>Bacillati</taxon>
        <taxon>Actinomycetota</taxon>
        <taxon>Actinomycetes</taxon>
        <taxon>Kitasatosporales</taxon>
        <taxon>Streptomycetaceae</taxon>
        <taxon>Yinghuangia</taxon>
    </lineage>
</organism>
<evidence type="ECO:0000313" key="2">
    <source>
        <dbReference type="Proteomes" id="UP001500466"/>
    </source>
</evidence>
<protein>
    <recommendedName>
        <fullName evidence="3">Sel1 repeat family protein</fullName>
    </recommendedName>
</protein>
<dbReference type="Gene3D" id="1.25.40.10">
    <property type="entry name" value="Tetratricopeptide repeat domain"/>
    <property type="match status" value="2"/>
</dbReference>
<name>A0ABP9HBF3_9ACTN</name>
<evidence type="ECO:0000313" key="1">
    <source>
        <dbReference type="EMBL" id="GAA4966468.1"/>
    </source>
</evidence>
<dbReference type="RefSeq" id="WP_345676330.1">
    <property type="nucleotide sequence ID" value="NZ_BAABHS010000011.1"/>
</dbReference>